<gene>
    <name evidence="1" type="ORF">CLTEP_02390</name>
</gene>
<keyword evidence="2" id="KW-1185">Reference proteome</keyword>
<dbReference type="Proteomes" id="UP000075531">
    <property type="component" value="Unassembled WGS sequence"/>
</dbReference>
<sequence>MKFKDLEEGKKYETDSGTLYRIKEGGLYDVNSDRYTICSMKSIMNMNFTEVPSYVSWEEALKYMLKGGKARFGTGDGIYTFTNALKYTCKKYEMPVNIPLARYMLMNKWILL</sequence>
<comment type="caution">
    <text evidence="1">The sequence shown here is derived from an EMBL/GenBank/DDBJ whole genome shotgun (WGS) entry which is preliminary data.</text>
</comment>
<evidence type="ECO:0000313" key="2">
    <source>
        <dbReference type="Proteomes" id="UP000075531"/>
    </source>
</evidence>
<dbReference type="PATRIC" id="fig|1121338.3.peg.243"/>
<dbReference type="STRING" id="1121338.CLTEP_02390"/>
<organism evidence="1 2">
    <name type="scientific">Clostridium tepidiprofundi DSM 19306</name>
    <dbReference type="NCBI Taxonomy" id="1121338"/>
    <lineage>
        <taxon>Bacteria</taxon>
        <taxon>Bacillati</taxon>
        <taxon>Bacillota</taxon>
        <taxon>Clostridia</taxon>
        <taxon>Eubacteriales</taxon>
        <taxon>Clostridiaceae</taxon>
        <taxon>Clostridium</taxon>
    </lineage>
</organism>
<dbReference type="EMBL" id="LTBA01000001">
    <property type="protein sequence ID" value="KYH35846.1"/>
    <property type="molecule type" value="Genomic_DNA"/>
</dbReference>
<evidence type="ECO:0000313" key="1">
    <source>
        <dbReference type="EMBL" id="KYH35846.1"/>
    </source>
</evidence>
<reference evidence="1 2" key="1">
    <citation type="submission" date="2016-02" db="EMBL/GenBank/DDBJ databases">
        <title>Genome sequence of Clostridium tepidiprofundi DSM 19306.</title>
        <authorList>
            <person name="Poehlein A."/>
            <person name="Daniel R."/>
        </authorList>
    </citation>
    <scope>NUCLEOTIDE SEQUENCE [LARGE SCALE GENOMIC DNA]</scope>
    <source>
        <strain evidence="1 2">DSM 19306</strain>
    </source>
</reference>
<name>A0A151B7G4_9CLOT</name>
<protein>
    <submittedName>
        <fullName evidence="1">Uncharacterized protein</fullName>
    </submittedName>
</protein>
<accession>A0A151B7G4</accession>
<proteinExistence type="predicted"/>
<dbReference type="RefSeq" id="WP_066821295.1">
    <property type="nucleotide sequence ID" value="NZ_LTBA01000001.1"/>
</dbReference>
<dbReference type="AlphaFoldDB" id="A0A151B7G4"/>